<dbReference type="PANTHER" id="PTHR47515">
    <property type="entry name" value="LOW CALCIUM RESPONSE LOCUS PROTEIN T"/>
    <property type="match status" value="1"/>
</dbReference>
<evidence type="ECO:0000313" key="3">
    <source>
        <dbReference type="EMBL" id="WVX46957.1"/>
    </source>
</evidence>
<evidence type="ECO:0000313" key="4">
    <source>
        <dbReference type="EMBL" id="WVX47041.1"/>
    </source>
</evidence>
<evidence type="ECO:0000313" key="7">
    <source>
        <dbReference type="EMBL" id="WVX50713.1"/>
    </source>
</evidence>
<dbReference type="Pfam" id="PF13683">
    <property type="entry name" value="rve_3"/>
    <property type="match status" value="1"/>
</dbReference>
<dbReference type="PANTHER" id="PTHR47515:SF1">
    <property type="entry name" value="BLR2054 PROTEIN"/>
    <property type="match status" value="1"/>
</dbReference>
<reference evidence="6 8" key="1">
    <citation type="submission" date="2015-07" db="EMBL/GenBank/DDBJ databases">
        <authorList>
            <person name="Voget S."/>
            <person name="Dogs M."/>
            <person name="Brinkhoff T.H."/>
            <person name="Daniel R."/>
        </authorList>
    </citation>
    <scope>NUCLEOTIDE SEQUENCE [LARGE SCALE GENOMIC DNA]</scope>
    <source>
        <strain evidence="6 8">B14</strain>
    </source>
</reference>
<evidence type="ECO:0000313" key="6">
    <source>
        <dbReference type="EMBL" id="WVX50684.1"/>
    </source>
</evidence>
<dbReference type="EMBL" id="CP143423">
    <property type="protein sequence ID" value="WVX50684.1"/>
    <property type="molecule type" value="Genomic_DNA"/>
</dbReference>
<accession>A0ABZ2BX93</accession>
<dbReference type="EMBL" id="CP143423">
    <property type="protein sequence ID" value="WVX50713.1"/>
    <property type="molecule type" value="Genomic_DNA"/>
</dbReference>
<dbReference type="EMBL" id="CP143423">
    <property type="protein sequence ID" value="WVX47041.1"/>
    <property type="molecule type" value="Genomic_DNA"/>
</dbReference>
<evidence type="ECO:0000256" key="1">
    <source>
        <dbReference type="SAM" id="MobiDB-lite"/>
    </source>
</evidence>
<proteinExistence type="predicted"/>
<keyword evidence="8" id="KW-1185">Reference proteome</keyword>
<dbReference type="Proteomes" id="UP001318682">
    <property type="component" value="Chromosome"/>
</dbReference>
<name>A0ABZ2BX93_9RHOB</name>
<reference evidence="6" key="2">
    <citation type="journal article" date="2024" name="Int. J. Syst. Evol. Microbiol.">
        <title>Roseobacter fucihabitans sp. nov., isolated from the brown alga Fucus spiralis.</title>
        <authorList>
            <person name="Hahnke S."/>
            <person name="Berger M."/>
            <person name="Schlingloff A."/>
            <person name="Athale I."/>
            <person name="Wolf J."/>
            <person name="Neumann-Schaal M."/>
            <person name="Adenaya A."/>
            <person name="Poehlein A."/>
            <person name="Daniel R."/>
            <person name="Petersen J."/>
            <person name="Brinkhoff T."/>
        </authorList>
    </citation>
    <scope>NUCLEOTIDE SEQUENCE</scope>
    <source>
        <strain evidence="6">B14</strain>
    </source>
</reference>
<dbReference type="PROSITE" id="PS50994">
    <property type="entry name" value="INTEGRASE"/>
    <property type="match status" value="1"/>
</dbReference>
<dbReference type="SUPFAM" id="SSF53098">
    <property type="entry name" value="Ribonuclease H-like"/>
    <property type="match status" value="1"/>
</dbReference>
<dbReference type="InterPro" id="IPR012337">
    <property type="entry name" value="RNaseH-like_sf"/>
</dbReference>
<feature type="compositionally biased region" description="Basic and acidic residues" evidence="1">
    <location>
        <begin position="107"/>
        <end position="118"/>
    </location>
</feature>
<feature type="region of interest" description="Disordered" evidence="1">
    <location>
        <begin position="92"/>
        <end position="118"/>
    </location>
</feature>
<dbReference type="EMBL" id="CP143423">
    <property type="protein sequence ID" value="WVX46957.1"/>
    <property type="molecule type" value="Genomic_DNA"/>
</dbReference>
<evidence type="ECO:0000313" key="5">
    <source>
        <dbReference type="EMBL" id="WVX47899.1"/>
    </source>
</evidence>
<reference evidence="8" key="3">
    <citation type="submission" date="2024-01" db="EMBL/GenBank/DDBJ databases">
        <title>Roseobacter fucihabitans sp. nov., isolated from the brown alga Fucus spiralis.</title>
        <authorList>
            <person name="Hahnke S."/>
            <person name="Berger M."/>
            <person name="Schlingloff A."/>
            <person name="Athale I."/>
            <person name="Neumann-Schaal M."/>
            <person name="Adenaya A."/>
            <person name="Poehlein A."/>
            <person name="Daniel R."/>
            <person name="Pertersen J."/>
            <person name="Brinkhoff T."/>
        </authorList>
    </citation>
    <scope>NUCLEOTIDE SEQUENCE [LARGE SCALE GENOMIC DNA]</scope>
    <source>
        <strain evidence="8">B14</strain>
    </source>
</reference>
<evidence type="ECO:0000259" key="2">
    <source>
        <dbReference type="PROSITE" id="PS50994"/>
    </source>
</evidence>
<feature type="domain" description="Integrase catalytic" evidence="2">
    <location>
        <begin position="1"/>
        <end position="112"/>
    </location>
</feature>
<gene>
    <name evidence="3" type="ORF">ROLI_000150</name>
    <name evidence="4" type="ORF">ROLI_001050</name>
    <name evidence="5" type="ORF">ROLI_009720</name>
    <name evidence="6" type="ORF">ROLI_037830</name>
    <name evidence="7" type="ORF">ROLI_038120</name>
</gene>
<sequence>MPTTIVSDNGTEFTSMAILSNGFRIPALTGTTSRPEGPGRTVSLKASTASCAPLVHVNMHCRAVDECLNETLFGALGDARKTLEEWQEDYNWQRPHSGSGNLTPMEFSHRKAMDKMAA</sequence>
<organism evidence="6 8">
    <name type="scientific">Roseobacter fucihabitans</name>
    <dbReference type="NCBI Taxonomy" id="1537242"/>
    <lineage>
        <taxon>Bacteria</taxon>
        <taxon>Pseudomonadati</taxon>
        <taxon>Pseudomonadota</taxon>
        <taxon>Alphaproteobacteria</taxon>
        <taxon>Rhodobacterales</taxon>
        <taxon>Roseobacteraceae</taxon>
        <taxon>Roseobacter</taxon>
    </lineage>
</organism>
<dbReference type="InterPro" id="IPR001584">
    <property type="entry name" value="Integrase_cat-core"/>
</dbReference>
<evidence type="ECO:0000313" key="8">
    <source>
        <dbReference type="Proteomes" id="UP001318682"/>
    </source>
</evidence>
<protein>
    <recommendedName>
        <fullName evidence="2">Integrase catalytic domain-containing protein</fullName>
    </recommendedName>
</protein>
<dbReference type="EMBL" id="CP143423">
    <property type="protein sequence ID" value="WVX47899.1"/>
    <property type="molecule type" value="Genomic_DNA"/>
</dbReference>